<dbReference type="Gene3D" id="4.10.240.10">
    <property type="entry name" value="Zn(2)-C6 fungal-type DNA-binding domain"/>
    <property type="match status" value="1"/>
</dbReference>
<organism evidence="4 5">
    <name type="scientific">Fusarium euwallaceae</name>
    <dbReference type="NCBI Taxonomy" id="1147111"/>
    <lineage>
        <taxon>Eukaryota</taxon>
        <taxon>Fungi</taxon>
        <taxon>Dikarya</taxon>
        <taxon>Ascomycota</taxon>
        <taxon>Pezizomycotina</taxon>
        <taxon>Sordariomycetes</taxon>
        <taxon>Hypocreomycetidae</taxon>
        <taxon>Hypocreales</taxon>
        <taxon>Nectriaceae</taxon>
        <taxon>Fusarium</taxon>
        <taxon>Fusarium solani species complex</taxon>
    </lineage>
</organism>
<keyword evidence="5" id="KW-1185">Reference proteome</keyword>
<evidence type="ECO:0000256" key="2">
    <source>
        <dbReference type="SAM" id="MobiDB-lite"/>
    </source>
</evidence>
<dbReference type="Pfam" id="PF00172">
    <property type="entry name" value="Zn_clus"/>
    <property type="match status" value="1"/>
</dbReference>
<dbReference type="SUPFAM" id="SSF57701">
    <property type="entry name" value="Zn2/Cys6 DNA-binding domain"/>
    <property type="match status" value="1"/>
</dbReference>
<name>A0A430MB29_9HYPO</name>
<dbReference type="PANTHER" id="PTHR31668">
    <property type="entry name" value="GLUCOSE TRANSPORT TRANSCRIPTION REGULATOR RGT1-RELATED-RELATED"/>
    <property type="match status" value="1"/>
</dbReference>
<dbReference type="GO" id="GO:0000981">
    <property type="term" value="F:DNA-binding transcription factor activity, RNA polymerase II-specific"/>
    <property type="evidence" value="ECO:0007669"/>
    <property type="project" value="InterPro"/>
</dbReference>
<feature type="domain" description="Zn(2)-C6 fungal-type" evidence="3">
    <location>
        <begin position="11"/>
        <end position="41"/>
    </location>
</feature>
<dbReference type="AlphaFoldDB" id="A0A430MB29"/>
<dbReference type="SMART" id="SM00066">
    <property type="entry name" value="GAL4"/>
    <property type="match status" value="1"/>
</dbReference>
<dbReference type="Proteomes" id="UP000287124">
    <property type="component" value="Unassembled WGS sequence"/>
</dbReference>
<comment type="caution">
    <text evidence="4">The sequence shown here is derived from an EMBL/GenBank/DDBJ whole genome shotgun (WGS) entry which is preliminary data.</text>
</comment>
<evidence type="ECO:0000313" key="4">
    <source>
        <dbReference type="EMBL" id="RTE85118.1"/>
    </source>
</evidence>
<protein>
    <recommendedName>
        <fullName evidence="3">Zn(2)-C6 fungal-type domain-containing protein</fullName>
    </recommendedName>
</protein>
<dbReference type="PROSITE" id="PS00463">
    <property type="entry name" value="ZN2_CY6_FUNGAL_1"/>
    <property type="match status" value="1"/>
</dbReference>
<dbReference type="PROSITE" id="PS50048">
    <property type="entry name" value="ZN2_CY6_FUNGAL_2"/>
    <property type="match status" value="1"/>
</dbReference>
<dbReference type="CDD" id="cd00067">
    <property type="entry name" value="GAL4"/>
    <property type="match status" value="1"/>
</dbReference>
<proteinExistence type="predicted"/>
<dbReference type="PANTHER" id="PTHR31668:SF30">
    <property type="entry name" value="ZN(II)2CYS6 TRANSCRIPTION FACTOR (EUROFUNG)"/>
    <property type="match status" value="1"/>
</dbReference>
<reference evidence="4 5" key="1">
    <citation type="submission" date="2017-06" db="EMBL/GenBank/DDBJ databases">
        <title>Comparative genomic analysis of Ambrosia Fusariam Clade fungi.</title>
        <authorList>
            <person name="Stajich J.E."/>
            <person name="Carrillo J."/>
            <person name="Kijimoto T."/>
            <person name="Eskalen A."/>
            <person name="O'Donnell K."/>
            <person name="Kasson M."/>
        </authorList>
    </citation>
    <scope>NUCLEOTIDE SEQUENCE [LARGE SCALE GENOMIC DNA]</scope>
    <source>
        <strain evidence="4 5">UCR1854</strain>
    </source>
</reference>
<evidence type="ECO:0000259" key="3">
    <source>
        <dbReference type="PROSITE" id="PS50048"/>
    </source>
</evidence>
<dbReference type="GO" id="GO:0008270">
    <property type="term" value="F:zinc ion binding"/>
    <property type="evidence" value="ECO:0007669"/>
    <property type="project" value="InterPro"/>
</dbReference>
<dbReference type="EMBL" id="MIKF01000002">
    <property type="protein sequence ID" value="RTE85118.1"/>
    <property type="molecule type" value="Genomic_DNA"/>
</dbReference>
<gene>
    <name evidence="4" type="ORF">BHE90_000306</name>
</gene>
<evidence type="ECO:0000256" key="1">
    <source>
        <dbReference type="ARBA" id="ARBA00023242"/>
    </source>
</evidence>
<sequence>MLEPRTQVVQACDRCRRRKIRCVRLSGRCKHCSTAELECRTTKKLKRRILSRVNTDLFKEPAGGWALEETPEGLASGSHDISFLPPKKNPTGTQHESVTTRKGERDMSGYESELNPESSSHISETPKGCIDSISCYGITL</sequence>
<dbReference type="InterPro" id="IPR036864">
    <property type="entry name" value="Zn2-C6_fun-type_DNA-bd_sf"/>
</dbReference>
<accession>A0A430MB29</accession>
<keyword evidence="1" id="KW-0539">Nucleus</keyword>
<dbReference type="InterPro" id="IPR050797">
    <property type="entry name" value="Carb_Metab_Trans_Reg"/>
</dbReference>
<dbReference type="InterPro" id="IPR001138">
    <property type="entry name" value="Zn2Cys6_DnaBD"/>
</dbReference>
<feature type="region of interest" description="Disordered" evidence="2">
    <location>
        <begin position="68"/>
        <end position="125"/>
    </location>
</feature>
<feature type="compositionally biased region" description="Basic and acidic residues" evidence="2">
    <location>
        <begin position="98"/>
        <end position="108"/>
    </location>
</feature>
<evidence type="ECO:0000313" key="5">
    <source>
        <dbReference type="Proteomes" id="UP000287124"/>
    </source>
</evidence>
<feature type="non-terminal residue" evidence="4">
    <location>
        <position position="140"/>
    </location>
</feature>